<dbReference type="eggNOG" id="COG3774">
    <property type="taxonomic scope" value="Bacteria"/>
</dbReference>
<dbReference type="Pfam" id="PF21527">
    <property type="entry name" value="Stv"/>
    <property type="match status" value="1"/>
</dbReference>
<proteinExistence type="predicted"/>
<gene>
    <name evidence="3" type="ORF">VIBC2010_16279</name>
</gene>
<dbReference type="InterPro" id="IPR046673">
    <property type="entry name" value="ToxA_N"/>
</dbReference>
<dbReference type="STRING" id="796620.VIBC2010_16279"/>
<organism evidence="3 4">
    <name type="scientific">Vibrio caribbeanicus ATCC BAA-2122</name>
    <dbReference type="NCBI Taxonomy" id="796620"/>
    <lineage>
        <taxon>Bacteria</taxon>
        <taxon>Pseudomonadati</taxon>
        <taxon>Pseudomonadota</taxon>
        <taxon>Gammaproteobacteria</taxon>
        <taxon>Vibrionales</taxon>
        <taxon>Vibrionaceae</taxon>
        <taxon>Vibrio</taxon>
    </lineage>
</organism>
<protein>
    <submittedName>
        <fullName evidence="3">Cytotoxic necrotizing factor</fullName>
    </submittedName>
</protein>
<dbReference type="AlphaFoldDB" id="E3BEX0"/>
<feature type="domain" description="Dermonecrotic toxin N-terminal" evidence="1">
    <location>
        <begin position="50"/>
        <end position="305"/>
    </location>
</feature>
<dbReference type="EMBL" id="AEIU01000003">
    <property type="protein sequence ID" value="EFP98487.1"/>
    <property type="molecule type" value="Genomic_DNA"/>
</dbReference>
<sequence length="804" mass="90568">MASEYQEKDSIGSTEIVIPLEIEPRILALSEQYTDTWRGQFLEKFSGVFSKMPTPQNVARKAIENGLDKLDLTYMENPHINPDLTFFNKFKGPHPFSSKTFTGYYHHGSQLILSMTLTEAALSNAFYDPDFLPFELNGVSGIYIQGRGAEVYDESNEIQLLPSQLLSIVESSDIQSQYDQAIREYFHQHAGQISELNREAFLFHAIEMYFRGLLSAEEVLLIQSVKENRYNDFIAREFNIYGYNSDDIIIIQPRYSDNNNGLLYVPGITNPLIPFDDLNHLRQQVVAAFASENIRVLFSRHFSLYDRQDGISYSGVDSAILGLGQKRWDKSYVLQDGGEVIEGDIFVHRAHSTLTRLLSDGHTQIRSNAEVQRDYAISILNTMMYLTPIIDILAPEVGIPLGIALGSADLSLNIDRAIMGDTEADRYLGAMGAGFDSFFLASQLIPAAIDYLPQVKLTSIYYKGGDELAQLLKGEEELDPFSSMKLYQERMFDNERIIVQAESEFETGVLNGDIIYSLKGINLENDIKIGKIETQKFNYYVNLTTLNDGSLAVSNSERLILDAHGGRLAVLDADESLVTRPNESKRMYGEVMDLPQGMKLNFWAPDDFSLANPITSDFIKEIDDLYPHSQLWDGYENGYRVFGVKNRGDPATLASNIHRFNDEAQEVTGVYSRDFRRNTIRRKNGTEHHVKVANYRFSHFPELASQESSLVGSLRDLILEGKKPPIIVTVPETAGSLRAPNAATLSELLNEVGQKFPKVDEVDVLTCRTVFSKDTLKSISGDRTYAVKYPSRTPTHSDSSVRLK</sequence>
<feature type="domain" description="Putative adhesin Stv" evidence="2">
    <location>
        <begin position="559"/>
        <end position="768"/>
    </location>
</feature>
<dbReference type="InterPro" id="IPR049002">
    <property type="entry name" value="Stv"/>
</dbReference>
<evidence type="ECO:0000313" key="3">
    <source>
        <dbReference type="EMBL" id="EFP98487.1"/>
    </source>
</evidence>
<evidence type="ECO:0000313" key="4">
    <source>
        <dbReference type="Proteomes" id="UP000002943"/>
    </source>
</evidence>
<dbReference type="Pfam" id="PF20178">
    <property type="entry name" value="ToxA_N"/>
    <property type="match status" value="1"/>
</dbReference>
<comment type="caution">
    <text evidence="3">The sequence shown here is derived from an EMBL/GenBank/DDBJ whole genome shotgun (WGS) entry which is preliminary data.</text>
</comment>
<evidence type="ECO:0000259" key="1">
    <source>
        <dbReference type="Pfam" id="PF20178"/>
    </source>
</evidence>
<reference evidence="3 4" key="1">
    <citation type="journal article" date="2012" name="Int. J. Syst. Evol. Microbiol.">
        <title>Vibrio caribbeanicus sp. nov., isolated from the marine sponge Scleritoderma cyanea.</title>
        <authorList>
            <person name="Hoffmann M."/>
            <person name="Monday S.R."/>
            <person name="Allard M.W."/>
            <person name="Strain E.A."/>
            <person name="Whittaker P."/>
            <person name="Naum M."/>
            <person name="McCarthy P.J."/>
            <person name="Lopez J.V."/>
            <person name="Fischer M."/>
            <person name="Brown E.W."/>
        </authorList>
    </citation>
    <scope>NUCLEOTIDE SEQUENCE [LARGE SCALE GENOMIC DNA]</scope>
    <source>
        <strain evidence="3 4">ATCC BAA-2122</strain>
    </source>
</reference>
<keyword evidence="4" id="KW-1185">Reference proteome</keyword>
<accession>E3BEX0</accession>
<dbReference type="Proteomes" id="UP000002943">
    <property type="component" value="Unassembled WGS sequence"/>
</dbReference>
<evidence type="ECO:0000259" key="2">
    <source>
        <dbReference type="Pfam" id="PF21527"/>
    </source>
</evidence>
<name>E3BEX0_9VIBR</name>